<comment type="caution">
    <text evidence="2">The sequence shown here is derived from an EMBL/GenBank/DDBJ whole genome shotgun (WGS) entry which is preliminary data.</text>
</comment>
<dbReference type="InterPro" id="IPR000674">
    <property type="entry name" value="Ald_Oxase/Xan_DH_a/b"/>
</dbReference>
<dbReference type="InterPro" id="IPR046867">
    <property type="entry name" value="AldOxase/xan_DH_MoCoBD2"/>
</dbReference>
<feature type="domain" description="Aldehyde oxidase/xanthine dehydrogenase a/b hammerhead" evidence="1">
    <location>
        <begin position="214"/>
        <end position="292"/>
    </location>
</feature>
<dbReference type="Gene3D" id="3.30.365.10">
    <property type="entry name" value="Aldehyde oxidase/xanthine dehydrogenase, molybdopterin binding domain"/>
    <property type="match status" value="4"/>
</dbReference>
<dbReference type="InterPro" id="IPR052516">
    <property type="entry name" value="N-heterocyclic_Hydroxylase"/>
</dbReference>
<accession>A0ABX1EAM5</accession>
<dbReference type="RefSeq" id="WP_168034601.1">
    <property type="nucleotide sequence ID" value="NZ_JAAVNE010000057.1"/>
</dbReference>
<dbReference type="InterPro" id="IPR008274">
    <property type="entry name" value="AldOxase/xan_DH_MoCoBD1"/>
</dbReference>
<evidence type="ECO:0000313" key="2">
    <source>
        <dbReference type="EMBL" id="NKC33885.1"/>
    </source>
</evidence>
<protein>
    <submittedName>
        <fullName evidence="2">Xanthine dehydrogenase family protein molybdopterin-binding subunit</fullName>
    </submittedName>
</protein>
<dbReference type="Gene3D" id="3.90.1170.50">
    <property type="entry name" value="Aldehyde oxidase/xanthine dehydrogenase, a/b hammerhead"/>
    <property type="match status" value="1"/>
</dbReference>
<dbReference type="InterPro" id="IPR006311">
    <property type="entry name" value="TAT_signal"/>
</dbReference>
<evidence type="ECO:0000313" key="3">
    <source>
        <dbReference type="Proteomes" id="UP000787635"/>
    </source>
</evidence>
<dbReference type="SMART" id="SM01008">
    <property type="entry name" value="Ald_Xan_dh_C"/>
    <property type="match status" value="1"/>
</dbReference>
<dbReference type="InterPro" id="IPR037165">
    <property type="entry name" value="AldOxase/xan_DH_Mopterin-bd_sf"/>
</dbReference>
<gene>
    <name evidence="2" type="ORF">HEQ75_23710</name>
</gene>
<dbReference type="EMBL" id="JAAVNE010000057">
    <property type="protein sequence ID" value="NKC33885.1"/>
    <property type="molecule type" value="Genomic_DNA"/>
</dbReference>
<dbReference type="PANTHER" id="PTHR47495:SF2">
    <property type="entry name" value="ALDEHYDE DEHYDROGENASE"/>
    <property type="match status" value="1"/>
</dbReference>
<organism evidence="2 3">
    <name type="scientific">Falsiroseomonas selenitidurans</name>
    <dbReference type="NCBI Taxonomy" id="2716335"/>
    <lineage>
        <taxon>Bacteria</taxon>
        <taxon>Pseudomonadati</taxon>
        <taxon>Pseudomonadota</taxon>
        <taxon>Alphaproteobacteria</taxon>
        <taxon>Acetobacterales</taxon>
        <taxon>Roseomonadaceae</taxon>
        <taxon>Falsiroseomonas</taxon>
    </lineage>
</organism>
<dbReference type="PANTHER" id="PTHR47495">
    <property type="entry name" value="ALDEHYDE DEHYDROGENASE"/>
    <property type="match status" value="1"/>
</dbReference>
<dbReference type="SUPFAM" id="SSF56003">
    <property type="entry name" value="Molybdenum cofactor-binding domain"/>
    <property type="match status" value="2"/>
</dbReference>
<reference evidence="2 3" key="1">
    <citation type="submission" date="2020-03" db="EMBL/GenBank/DDBJ databases">
        <title>Roseomonas selenitidurans sp. nov. isolated from urban soil.</title>
        <authorList>
            <person name="Liu H."/>
        </authorList>
    </citation>
    <scope>NUCLEOTIDE SEQUENCE [LARGE SCALE GENOMIC DNA]</scope>
    <source>
        <strain evidence="2 3">BU-1</strain>
    </source>
</reference>
<dbReference type="InterPro" id="IPR012368">
    <property type="entry name" value="OxRdtase_Mopterin-bd_su_IorB"/>
</dbReference>
<dbReference type="Pfam" id="PF02738">
    <property type="entry name" value="MoCoBD_1"/>
    <property type="match status" value="1"/>
</dbReference>
<keyword evidence="3" id="KW-1185">Reference proteome</keyword>
<dbReference type="Proteomes" id="UP000787635">
    <property type="component" value="Unassembled WGS sequence"/>
</dbReference>
<dbReference type="PROSITE" id="PS51318">
    <property type="entry name" value="TAT"/>
    <property type="match status" value="1"/>
</dbReference>
<sequence>MTSTTHSRRDTLRGFAAAAGFLILGANRAGAVLLPGSYVPRAPFEDGAFSPFAWVEIGPGGVLIRYAAAEMGQGVSTALPQILAEELELEWESVRVAPAPLGAAFIHPRLRERDSAGSRSVRFNYEPLRRVGAAARQMLVQAAAERWDLPVETCAAEAPGRVVHPASGRSLSYADLADAAARLTPPREPRLKDPARFRLIGRSLRRKDVPAKVDGSAVFASDVRLPGLLTATSMQCPRFGGRLAALDEAPARAIPGVRAVLRFDTWFAVVADGFWPAKRGLDALTPRWEGGSDIDSAAISAKLAAAGGSGEATLETRRLGDAAAALAGSERRIEAVYEVPYLAHATMEPMSAVARVAAGGCEIWVGTQRQSVAHDYVATLLGIPRDRVTLHETYLGGGFGRRFEVDYLGQAVLIAQRMEGRPVKLIWTREEDTRQGFYRPATWNRLEGGLDTAGRPVAWTHRIAAQSLLQRIRPYALRPNGLDVAAVEGAVNHPYAIPNQRVEWSRVDLPVPVGAWRSVGSSQNAFVTECFIDELAQLAGADPYRYRRDLMTGHPRHRAVLDLAAERAGWGTPLPAGHGRGVAAAECFGGWCAQVAEVEAVPGGRIRVRRMVAVLDCGLAVNPSIVEAQVESAIVFGLSAALFGQITVAGGAVQQTNFDDHPILRIDEMPRIEVHILPSHEAPGGVGEIATPQVAPAVANAIFAATGRRIRSLPLALHGVV</sequence>
<dbReference type="PIRSF" id="PIRSF036389">
    <property type="entry name" value="IOR_B"/>
    <property type="match status" value="1"/>
</dbReference>
<evidence type="ECO:0000259" key="1">
    <source>
        <dbReference type="SMART" id="SM01008"/>
    </source>
</evidence>
<proteinExistence type="predicted"/>
<name>A0ABX1EAM5_9PROT</name>
<dbReference type="Pfam" id="PF20256">
    <property type="entry name" value="MoCoBD_2"/>
    <property type="match status" value="2"/>
</dbReference>